<proteinExistence type="predicted"/>
<reference evidence="1 2" key="1">
    <citation type="submission" date="2019-06" db="EMBL/GenBank/DDBJ databases">
        <title>A chromosomal-level reference genome of Carpinus fangiana (Coryloideae, Betulaceae).</title>
        <authorList>
            <person name="Yang X."/>
            <person name="Wang Z."/>
            <person name="Zhang L."/>
            <person name="Hao G."/>
            <person name="Liu J."/>
            <person name="Yang Y."/>
        </authorList>
    </citation>
    <scope>NUCLEOTIDE SEQUENCE [LARGE SCALE GENOMIC DNA]</scope>
    <source>
        <strain evidence="1">Cfa_2016G</strain>
        <tissue evidence="1">Leaf</tissue>
    </source>
</reference>
<dbReference type="AlphaFoldDB" id="A0A5N6R6W5"/>
<name>A0A5N6R6W5_9ROSI</name>
<sequence length="99" mass="11494">MHMWMVLRRQSGLENHLKDGRANLRKKDEQNSLKKPQVTRIRSTTMMKIHVIINITSHWKHVVLELSENIFVARTLACPVLAKLCSTAFSVESSIWTRP</sequence>
<evidence type="ECO:0000313" key="2">
    <source>
        <dbReference type="Proteomes" id="UP000327013"/>
    </source>
</evidence>
<protein>
    <submittedName>
        <fullName evidence="1">Uncharacterized protein</fullName>
    </submittedName>
</protein>
<organism evidence="1 2">
    <name type="scientific">Carpinus fangiana</name>
    <dbReference type="NCBI Taxonomy" id="176857"/>
    <lineage>
        <taxon>Eukaryota</taxon>
        <taxon>Viridiplantae</taxon>
        <taxon>Streptophyta</taxon>
        <taxon>Embryophyta</taxon>
        <taxon>Tracheophyta</taxon>
        <taxon>Spermatophyta</taxon>
        <taxon>Magnoliopsida</taxon>
        <taxon>eudicotyledons</taxon>
        <taxon>Gunneridae</taxon>
        <taxon>Pentapetalae</taxon>
        <taxon>rosids</taxon>
        <taxon>fabids</taxon>
        <taxon>Fagales</taxon>
        <taxon>Betulaceae</taxon>
        <taxon>Carpinus</taxon>
    </lineage>
</organism>
<dbReference type="EMBL" id="CM017325">
    <property type="protein sequence ID" value="KAE8056732.1"/>
    <property type="molecule type" value="Genomic_DNA"/>
</dbReference>
<keyword evidence="2" id="KW-1185">Reference proteome</keyword>
<dbReference type="Proteomes" id="UP000327013">
    <property type="component" value="Chromosome 5"/>
</dbReference>
<accession>A0A5N6R6W5</accession>
<evidence type="ECO:0000313" key="1">
    <source>
        <dbReference type="EMBL" id="KAE8056732.1"/>
    </source>
</evidence>
<dbReference type="OrthoDB" id="4506189at2759"/>
<gene>
    <name evidence="1" type="ORF">FH972_013478</name>
</gene>